<proteinExistence type="predicted"/>
<name>A0A3N4I1F3_ASCIM</name>
<feature type="region of interest" description="Disordered" evidence="2">
    <location>
        <begin position="96"/>
        <end position="122"/>
    </location>
</feature>
<keyword evidence="4" id="KW-1185">Reference proteome</keyword>
<feature type="region of interest" description="Disordered" evidence="2">
    <location>
        <begin position="56"/>
        <end position="81"/>
    </location>
</feature>
<organism evidence="3 4">
    <name type="scientific">Ascobolus immersus RN42</name>
    <dbReference type="NCBI Taxonomy" id="1160509"/>
    <lineage>
        <taxon>Eukaryota</taxon>
        <taxon>Fungi</taxon>
        <taxon>Dikarya</taxon>
        <taxon>Ascomycota</taxon>
        <taxon>Pezizomycotina</taxon>
        <taxon>Pezizomycetes</taxon>
        <taxon>Pezizales</taxon>
        <taxon>Ascobolaceae</taxon>
        <taxon>Ascobolus</taxon>
    </lineage>
</organism>
<feature type="compositionally biased region" description="Low complexity" evidence="2">
    <location>
        <begin position="110"/>
        <end position="122"/>
    </location>
</feature>
<evidence type="ECO:0000256" key="1">
    <source>
        <dbReference type="SAM" id="Coils"/>
    </source>
</evidence>
<protein>
    <submittedName>
        <fullName evidence="3">Uncharacterized protein</fullName>
    </submittedName>
</protein>
<gene>
    <name evidence="3" type="ORF">BJ508DRAFT_160789</name>
</gene>
<dbReference type="Proteomes" id="UP000275078">
    <property type="component" value="Unassembled WGS sequence"/>
</dbReference>
<reference evidence="3 4" key="1">
    <citation type="journal article" date="2018" name="Nat. Ecol. Evol.">
        <title>Pezizomycetes genomes reveal the molecular basis of ectomycorrhizal truffle lifestyle.</title>
        <authorList>
            <person name="Murat C."/>
            <person name="Payen T."/>
            <person name="Noel B."/>
            <person name="Kuo A."/>
            <person name="Morin E."/>
            <person name="Chen J."/>
            <person name="Kohler A."/>
            <person name="Krizsan K."/>
            <person name="Balestrini R."/>
            <person name="Da Silva C."/>
            <person name="Montanini B."/>
            <person name="Hainaut M."/>
            <person name="Levati E."/>
            <person name="Barry K.W."/>
            <person name="Belfiori B."/>
            <person name="Cichocki N."/>
            <person name="Clum A."/>
            <person name="Dockter R.B."/>
            <person name="Fauchery L."/>
            <person name="Guy J."/>
            <person name="Iotti M."/>
            <person name="Le Tacon F."/>
            <person name="Lindquist E.A."/>
            <person name="Lipzen A."/>
            <person name="Malagnac F."/>
            <person name="Mello A."/>
            <person name="Molinier V."/>
            <person name="Miyauchi S."/>
            <person name="Poulain J."/>
            <person name="Riccioni C."/>
            <person name="Rubini A."/>
            <person name="Sitrit Y."/>
            <person name="Splivallo R."/>
            <person name="Traeger S."/>
            <person name="Wang M."/>
            <person name="Zifcakova L."/>
            <person name="Wipf D."/>
            <person name="Zambonelli A."/>
            <person name="Paolocci F."/>
            <person name="Nowrousian M."/>
            <person name="Ottonello S."/>
            <person name="Baldrian P."/>
            <person name="Spatafora J.W."/>
            <person name="Henrissat B."/>
            <person name="Nagy L.G."/>
            <person name="Aury J.M."/>
            <person name="Wincker P."/>
            <person name="Grigoriev I.V."/>
            <person name="Bonfante P."/>
            <person name="Martin F.M."/>
        </authorList>
    </citation>
    <scope>NUCLEOTIDE SEQUENCE [LARGE SCALE GENOMIC DNA]</scope>
    <source>
        <strain evidence="3 4">RN42</strain>
    </source>
</reference>
<feature type="coiled-coil region" evidence="1">
    <location>
        <begin position="159"/>
        <end position="224"/>
    </location>
</feature>
<dbReference type="EMBL" id="ML119716">
    <property type="protein sequence ID" value="RPA78051.1"/>
    <property type="molecule type" value="Genomic_DNA"/>
</dbReference>
<keyword evidence="1" id="KW-0175">Coiled coil</keyword>
<evidence type="ECO:0000256" key="2">
    <source>
        <dbReference type="SAM" id="MobiDB-lite"/>
    </source>
</evidence>
<feature type="compositionally biased region" description="Low complexity" evidence="2">
    <location>
        <begin position="70"/>
        <end position="81"/>
    </location>
</feature>
<evidence type="ECO:0000313" key="4">
    <source>
        <dbReference type="Proteomes" id="UP000275078"/>
    </source>
</evidence>
<accession>A0A3N4I1F3</accession>
<sequence>MVENHTGDIRMPVWKAYNQLLEAIQEGDEGLAERIIDIVTKRIRSLKRIRVDSAKRSVGNESLPIPPPVTTSAIATPSTPAKNSVAGAASIRAGSIPSSTSQLTAGPAEPTKTLSSPLPSVSTPTTSPIAMILSSKLPFNISGTPSTFANIHGSCNQVLVDLIRQLEQAKLDKALLYQRINELSKEAGDLRVANKSIPDLENDLREANKKIQEQEEELLGLRATAAGPTQLKADVGGGLEANKIKSLENGSAVGAKRPRTE</sequence>
<evidence type="ECO:0000313" key="3">
    <source>
        <dbReference type="EMBL" id="RPA78051.1"/>
    </source>
</evidence>
<dbReference type="AlphaFoldDB" id="A0A3N4I1F3"/>